<name>A0A087USL2_STEMI</name>
<evidence type="ECO:0000313" key="2">
    <source>
        <dbReference type="Proteomes" id="UP000054359"/>
    </source>
</evidence>
<gene>
    <name evidence="1" type="ORF">X975_06905</name>
</gene>
<feature type="non-terminal residue" evidence="1">
    <location>
        <position position="36"/>
    </location>
</feature>
<dbReference type="EMBL" id="KK121375">
    <property type="protein sequence ID" value="KFM80351.1"/>
    <property type="molecule type" value="Genomic_DNA"/>
</dbReference>
<dbReference type="Proteomes" id="UP000054359">
    <property type="component" value="Unassembled WGS sequence"/>
</dbReference>
<accession>A0A087USL2</accession>
<sequence length="36" mass="4235">MPITFRLLQETVVVQPICCYYSETPNAFLIFHIFLS</sequence>
<proteinExistence type="predicted"/>
<evidence type="ECO:0000313" key="1">
    <source>
        <dbReference type="EMBL" id="KFM80351.1"/>
    </source>
</evidence>
<keyword evidence="2" id="KW-1185">Reference proteome</keyword>
<organism evidence="1 2">
    <name type="scientific">Stegodyphus mimosarum</name>
    <name type="common">African social velvet spider</name>
    <dbReference type="NCBI Taxonomy" id="407821"/>
    <lineage>
        <taxon>Eukaryota</taxon>
        <taxon>Metazoa</taxon>
        <taxon>Ecdysozoa</taxon>
        <taxon>Arthropoda</taxon>
        <taxon>Chelicerata</taxon>
        <taxon>Arachnida</taxon>
        <taxon>Araneae</taxon>
        <taxon>Araneomorphae</taxon>
        <taxon>Entelegynae</taxon>
        <taxon>Eresoidea</taxon>
        <taxon>Eresidae</taxon>
        <taxon>Stegodyphus</taxon>
    </lineage>
</organism>
<reference evidence="1 2" key="1">
    <citation type="submission" date="2013-11" db="EMBL/GenBank/DDBJ databases">
        <title>Genome sequencing of Stegodyphus mimosarum.</title>
        <authorList>
            <person name="Bechsgaard J."/>
        </authorList>
    </citation>
    <scope>NUCLEOTIDE SEQUENCE [LARGE SCALE GENOMIC DNA]</scope>
</reference>
<dbReference type="AlphaFoldDB" id="A0A087USL2"/>
<protein>
    <submittedName>
        <fullName evidence="1">Uncharacterized protein</fullName>
    </submittedName>
</protein>